<keyword evidence="2" id="KW-1185">Reference proteome</keyword>
<dbReference type="InParanoid" id="E2C0M3"/>
<feature type="non-terminal residue" evidence="1">
    <location>
        <position position="1"/>
    </location>
</feature>
<organism evidence="2">
    <name type="scientific">Harpegnathos saltator</name>
    <name type="common">Jerdon's jumping ant</name>
    <dbReference type="NCBI Taxonomy" id="610380"/>
    <lineage>
        <taxon>Eukaryota</taxon>
        <taxon>Metazoa</taxon>
        <taxon>Ecdysozoa</taxon>
        <taxon>Arthropoda</taxon>
        <taxon>Hexapoda</taxon>
        <taxon>Insecta</taxon>
        <taxon>Pterygota</taxon>
        <taxon>Neoptera</taxon>
        <taxon>Endopterygota</taxon>
        <taxon>Hymenoptera</taxon>
        <taxon>Apocrita</taxon>
        <taxon>Aculeata</taxon>
        <taxon>Formicoidea</taxon>
        <taxon>Formicidae</taxon>
        <taxon>Ponerinae</taxon>
        <taxon>Ponerini</taxon>
        <taxon>Harpegnathos</taxon>
    </lineage>
</organism>
<dbReference type="AlphaFoldDB" id="E2C0M3"/>
<feature type="non-terminal residue" evidence="1">
    <location>
        <position position="39"/>
    </location>
</feature>
<sequence length="39" mass="4297">GSVQLKKRTRRATVCEENNQIPVLAAVAHNLHASVREIS</sequence>
<dbReference type="Proteomes" id="UP000008237">
    <property type="component" value="Unassembled WGS sequence"/>
</dbReference>
<gene>
    <name evidence="1" type="ORF">EAI_08583</name>
</gene>
<dbReference type="EMBL" id="GL451806">
    <property type="protein sequence ID" value="EFN78507.1"/>
    <property type="molecule type" value="Genomic_DNA"/>
</dbReference>
<reference evidence="1 2" key="1">
    <citation type="journal article" date="2010" name="Science">
        <title>Genomic comparison of the ants Camponotus floridanus and Harpegnathos saltator.</title>
        <authorList>
            <person name="Bonasio R."/>
            <person name="Zhang G."/>
            <person name="Ye C."/>
            <person name="Mutti N.S."/>
            <person name="Fang X."/>
            <person name="Qin N."/>
            <person name="Donahue G."/>
            <person name="Yang P."/>
            <person name="Li Q."/>
            <person name="Li C."/>
            <person name="Zhang P."/>
            <person name="Huang Z."/>
            <person name="Berger S.L."/>
            <person name="Reinberg D."/>
            <person name="Wang J."/>
            <person name="Liebig J."/>
        </authorList>
    </citation>
    <scope>NUCLEOTIDE SEQUENCE [LARGE SCALE GENOMIC DNA]</scope>
    <source>
        <strain evidence="1 2">R22 G/1</strain>
    </source>
</reference>
<evidence type="ECO:0000313" key="2">
    <source>
        <dbReference type="Proteomes" id="UP000008237"/>
    </source>
</evidence>
<protein>
    <submittedName>
        <fullName evidence="1">Uncharacterized protein</fullName>
    </submittedName>
</protein>
<proteinExistence type="predicted"/>
<accession>E2C0M3</accession>
<name>E2C0M3_HARSA</name>
<evidence type="ECO:0000313" key="1">
    <source>
        <dbReference type="EMBL" id="EFN78507.1"/>
    </source>
</evidence>